<organism evidence="2 3">
    <name type="scientific">Pleuronectes platessa</name>
    <name type="common">European plaice</name>
    <dbReference type="NCBI Taxonomy" id="8262"/>
    <lineage>
        <taxon>Eukaryota</taxon>
        <taxon>Metazoa</taxon>
        <taxon>Chordata</taxon>
        <taxon>Craniata</taxon>
        <taxon>Vertebrata</taxon>
        <taxon>Euteleostomi</taxon>
        <taxon>Actinopterygii</taxon>
        <taxon>Neopterygii</taxon>
        <taxon>Teleostei</taxon>
        <taxon>Neoteleostei</taxon>
        <taxon>Acanthomorphata</taxon>
        <taxon>Carangaria</taxon>
        <taxon>Pleuronectiformes</taxon>
        <taxon>Pleuronectoidei</taxon>
        <taxon>Pleuronectidae</taxon>
        <taxon>Pleuronectes</taxon>
    </lineage>
</organism>
<feature type="compositionally biased region" description="Pro residues" evidence="1">
    <location>
        <begin position="40"/>
        <end position="58"/>
    </location>
</feature>
<feature type="region of interest" description="Disordered" evidence="1">
    <location>
        <begin position="1"/>
        <end position="91"/>
    </location>
</feature>
<dbReference type="AlphaFoldDB" id="A0A9N7Z5C2"/>
<reference evidence="2" key="1">
    <citation type="submission" date="2020-03" db="EMBL/GenBank/DDBJ databases">
        <authorList>
            <person name="Weist P."/>
        </authorList>
    </citation>
    <scope>NUCLEOTIDE SEQUENCE</scope>
</reference>
<sequence>MGSLISEHQRHEGRASPSSSTDAERRVVSLDESAGLQQASPPPPPLSPPLPPSRPRSLPPSSLQPPAQSPAQLEGQSPPTPRTPHQPLPPLELAIGFLPCLSALGLTPPASPSHPQPLGVNTFALRLARSPRRHTPASAWCLAEKRRL</sequence>
<dbReference type="Proteomes" id="UP001153269">
    <property type="component" value="Unassembled WGS sequence"/>
</dbReference>
<evidence type="ECO:0000313" key="2">
    <source>
        <dbReference type="EMBL" id="CAB1456133.1"/>
    </source>
</evidence>
<feature type="compositionally biased region" description="Pro residues" evidence="1">
    <location>
        <begin position="78"/>
        <end position="90"/>
    </location>
</feature>
<name>A0A9N7Z5C2_PLEPL</name>
<accession>A0A9N7Z5C2</accession>
<gene>
    <name evidence="2" type="ORF">PLEPLA_LOCUS43914</name>
</gene>
<evidence type="ECO:0000256" key="1">
    <source>
        <dbReference type="SAM" id="MobiDB-lite"/>
    </source>
</evidence>
<evidence type="ECO:0000313" key="3">
    <source>
        <dbReference type="Proteomes" id="UP001153269"/>
    </source>
</evidence>
<protein>
    <submittedName>
        <fullName evidence="2">Uncharacterized protein</fullName>
    </submittedName>
</protein>
<dbReference type="EMBL" id="CADEAL010004287">
    <property type="protein sequence ID" value="CAB1456133.1"/>
    <property type="molecule type" value="Genomic_DNA"/>
</dbReference>
<proteinExistence type="predicted"/>
<keyword evidence="3" id="KW-1185">Reference proteome</keyword>
<feature type="compositionally biased region" description="Low complexity" evidence="1">
    <location>
        <begin position="59"/>
        <end position="73"/>
    </location>
</feature>
<comment type="caution">
    <text evidence="2">The sequence shown here is derived from an EMBL/GenBank/DDBJ whole genome shotgun (WGS) entry which is preliminary data.</text>
</comment>